<dbReference type="InterPro" id="IPR001789">
    <property type="entry name" value="Sig_transdc_resp-reg_receiver"/>
</dbReference>
<proteinExistence type="predicted"/>
<keyword evidence="8" id="KW-0732">Signal</keyword>
<dbReference type="Pfam" id="PF00072">
    <property type="entry name" value="Response_reg"/>
    <property type="match status" value="2"/>
</dbReference>
<gene>
    <name evidence="11" type="ORF">ACFVKH_13365</name>
</gene>
<dbReference type="SMART" id="SM00448">
    <property type="entry name" value="REC"/>
    <property type="match status" value="2"/>
</dbReference>
<dbReference type="InterPro" id="IPR036890">
    <property type="entry name" value="HATPase_C_sf"/>
</dbReference>
<dbReference type="RefSeq" id="WP_377965836.1">
    <property type="nucleotide sequence ID" value="NZ_JBHZOL010000085.1"/>
</dbReference>
<dbReference type="PANTHER" id="PTHR45339:SF1">
    <property type="entry name" value="HYBRID SIGNAL TRANSDUCTION HISTIDINE KINASE J"/>
    <property type="match status" value="1"/>
</dbReference>
<organism evidence="11 12">
    <name type="scientific">Almyronema epifaneia S1</name>
    <dbReference type="NCBI Taxonomy" id="2991925"/>
    <lineage>
        <taxon>Bacteria</taxon>
        <taxon>Bacillati</taxon>
        <taxon>Cyanobacteriota</taxon>
        <taxon>Cyanophyceae</taxon>
        <taxon>Nodosilineales</taxon>
        <taxon>Nodosilineaceae</taxon>
        <taxon>Almyronema</taxon>
        <taxon>Almyronema epifaneia</taxon>
    </lineage>
</organism>
<dbReference type="PRINTS" id="PR00344">
    <property type="entry name" value="BCTRLSENSOR"/>
</dbReference>
<feature type="domain" description="Response regulatory" evidence="10">
    <location>
        <begin position="888"/>
        <end position="1004"/>
    </location>
</feature>
<dbReference type="InterPro" id="IPR011006">
    <property type="entry name" value="CheY-like_superfamily"/>
</dbReference>
<dbReference type="Gene3D" id="3.40.50.2300">
    <property type="match status" value="2"/>
</dbReference>
<feature type="signal peptide" evidence="8">
    <location>
        <begin position="1"/>
        <end position="20"/>
    </location>
</feature>
<dbReference type="EC" id="2.7.13.3" evidence="2"/>
<feature type="chain" id="PRO_5046480641" description="histidine kinase" evidence="8">
    <location>
        <begin position="21"/>
        <end position="1022"/>
    </location>
</feature>
<keyword evidence="12" id="KW-1185">Reference proteome</keyword>
<dbReference type="Proteomes" id="UP001600165">
    <property type="component" value="Unassembled WGS sequence"/>
</dbReference>
<dbReference type="SUPFAM" id="SSF55874">
    <property type="entry name" value="ATPase domain of HSP90 chaperone/DNA topoisomerase II/histidine kinase"/>
    <property type="match status" value="1"/>
</dbReference>
<protein>
    <recommendedName>
        <fullName evidence="2">histidine kinase</fullName>
        <ecNumber evidence="2">2.7.13.3</ecNumber>
    </recommendedName>
</protein>
<dbReference type="PROSITE" id="PS50110">
    <property type="entry name" value="RESPONSE_REGULATORY"/>
    <property type="match status" value="2"/>
</dbReference>
<dbReference type="CDD" id="cd17546">
    <property type="entry name" value="REC_hyHK_CKI1_RcsC-like"/>
    <property type="match status" value="2"/>
</dbReference>
<dbReference type="Gene3D" id="3.30.565.10">
    <property type="entry name" value="Histidine kinase-like ATPase, C-terminal domain"/>
    <property type="match status" value="1"/>
</dbReference>
<evidence type="ECO:0000313" key="11">
    <source>
        <dbReference type="EMBL" id="MFE4107277.1"/>
    </source>
</evidence>
<name>A0ABW6IHE7_9CYAN</name>
<dbReference type="CDD" id="cd16922">
    <property type="entry name" value="HATPase_EvgS-ArcB-TorS-like"/>
    <property type="match status" value="1"/>
</dbReference>
<dbReference type="InterPro" id="IPR036097">
    <property type="entry name" value="HisK_dim/P_sf"/>
</dbReference>
<comment type="caution">
    <text evidence="11">The sequence shown here is derived from an EMBL/GenBank/DDBJ whole genome shotgun (WGS) entry which is preliminary data.</text>
</comment>
<reference evidence="11 12" key="1">
    <citation type="submission" date="2024-10" db="EMBL/GenBank/DDBJ databases">
        <authorList>
            <person name="Ratan Roy A."/>
            <person name="Morales Sandoval P.H."/>
            <person name="De Los Santos Villalobos S."/>
            <person name="Chakraborty S."/>
            <person name="Mukherjee J."/>
        </authorList>
    </citation>
    <scope>NUCLEOTIDE SEQUENCE [LARGE SCALE GENOMIC DNA]</scope>
    <source>
        <strain evidence="11 12">S1</strain>
    </source>
</reference>
<accession>A0ABW6IHE7</accession>
<sequence>MHRPLTALSLGLLTTLQGLALRLPAAIAVANSPPASSTEAPQTRPIIRVGVMAIRGVEQTHKQWQPTIDYLSRQISGYQFELVPLEFDTLEDLIANQQIDFVLPNPGMYVELETLYGARRIATLKNLRLGKSYTEFGAVIFRRADRTDIQTLQDLKGKSFMAVSEIAFGGWQMAWATLKEAHIDPYQQFQEIQFGGSHDAVVYAVRSGEVDAGTVRTDTLERMAQEGKINRADFVVLNNQQAQYGDSFPFAVSTRLYPEWPFATLPHTSVDLAEEVAIALMTLPSDHPAAQAGRYEGWTIPANYQPCHETLRLLNVRPYEDWGKVSIAAAAYQHRYWLLFSGLLIGGLSYGGLQLAARRRIESRLRAANSSLERRVEARTAELREAKEAAEAASRAKSEFLASMSHELRTPLNAILGFTQVMLRNLNRKHTTSQHEQLQAQRETLGIIHRSGEHLLSLINDVLDMSKIEAGRITLNEAVFDLLAMLEALIEMLQIRADAKGLTLFYECGDQVPQCIMGDERKLRQVLINLLGNALKFTNEGSVTLRVRQLAAPTHLETAPYHLIHFAVEDTGPGIAATELDHLFTAFSQTESGRNAQEGTGLGLPISHQFVQLMGGEIQVSSTLGAGTVFEFTIQVRPGQMESNQASPGCRQVVGLAPHQPVYRLLIVDDRWENRQLLVQILEPLGFELYEAENGEAAIVLWQQHQPHLIWMDIRMPVLSGYEATKWIKAQPEGKDTVIIAVTASVFEEERASILAAGCDDFVRKPFSETQIFDRLSQHLGVAYTYAEATCPNPTPPSAAKPLAPGDLAKQPAEWIAQLNLAARGAEDELIWQLLDQIPPADAPLADALAELVNNFRLDRIVHLTETPLQPTHVRQIVGLAADQPTYRLLVVDDRAENRQLLCQLLQPIGFEVDEAPDAHQAIALWQQYQPQLILLEMRLPGVSGYEVAQSIKSQPQGRQTVIIALTASVFETEKSSLLAAGCDDWLRQPLSEQQLLSKLAEHLGVKYLYTETTATAISHLA</sequence>
<dbReference type="Pfam" id="PF00512">
    <property type="entry name" value="HisKA"/>
    <property type="match status" value="1"/>
</dbReference>
<dbReference type="PANTHER" id="PTHR45339">
    <property type="entry name" value="HYBRID SIGNAL TRANSDUCTION HISTIDINE KINASE J"/>
    <property type="match status" value="1"/>
</dbReference>
<feature type="coiled-coil region" evidence="7">
    <location>
        <begin position="369"/>
        <end position="396"/>
    </location>
</feature>
<evidence type="ECO:0000256" key="5">
    <source>
        <dbReference type="ARBA" id="ARBA00023012"/>
    </source>
</evidence>
<dbReference type="SUPFAM" id="SSF52172">
    <property type="entry name" value="CheY-like"/>
    <property type="match status" value="2"/>
</dbReference>
<dbReference type="SMART" id="SM00388">
    <property type="entry name" value="HisKA"/>
    <property type="match status" value="1"/>
</dbReference>
<dbReference type="Pfam" id="PF02518">
    <property type="entry name" value="HATPase_c"/>
    <property type="match status" value="1"/>
</dbReference>
<comment type="caution">
    <text evidence="6">Lacks conserved residue(s) required for the propagation of feature annotation.</text>
</comment>
<keyword evidence="4" id="KW-0808">Transferase</keyword>
<feature type="domain" description="Response regulatory" evidence="10">
    <location>
        <begin position="664"/>
        <end position="780"/>
    </location>
</feature>
<dbReference type="CDD" id="cd00082">
    <property type="entry name" value="HisKA"/>
    <property type="match status" value="1"/>
</dbReference>
<dbReference type="SMART" id="SM00387">
    <property type="entry name" value="HATPase_c"/>
    <property type="match status" value="1"/>
</dbReference>
<dbReference type="EMBL" id="JBHZOL010000085">
    <property type="protein sequence ID" value="MFE4107277.1"/>
    <property type="molecule type" value="Genomic_DNA"/>
</dbReference>
<dbReference type="SUPFAM" id="SSF53850">
    <property type="entry name" value="Periplasmic binding protein-like II"/>
    <property type="match status" value="1"/>
</dbReference>
<evidence type="ECO:0000256" key="6">
    <source>
        <dbReference type="PROSITE-ProRule" id="PRU00169"/>
    </source>
</evidence>
<feature type="modified residue" description="4-aspartylphosphate" evidence="6">
    <location>
        <position position="713"/>
    </location>
</feature>
<dbReference type="PROSITE" id="PS50109">
    <property type="entry name" value="HIS_KIN"/>
    <property type="match status" value="1"/>
</dbReference>
<evidence type="ECO:0000259" key="10">
    <source>
        <dbReference type="PROSITE" id="PS50110"/>
    </source>
</evidence>
<evidence type="ECO:0000259" key="9">
    <source>
        <dbReference type="PROSITE" id="PS50109"/>
    </source>
</evidence>
<evidence type="ECO:0000313" key="12">
    <source>
        <dbReference type="Proteomes" id="UP001600165"/>
    </source>
</evidence>
<keyword evidence="5" id="KW-0902">Two-component regulatory system</keyword>
<comment type="catalytic activity">
    <reaction evidence="1">
        <text>ATP + protein L-histidine = ADP + protein N-phospho-L-histidine.</text>
        <dbReference type="EC" id="2.7.13.3"/>
    </reaction>
</comment>
<evidence type="ECO:0000256" key="4">
    <source>
        <dbReference type="ARBA" id="ARBA00022777"/>
    </source>
</evidence>
<keyword evidence="4" id="KW-0418">Kinase</keyword>
<keyword evidence="7" id="KW-0175">Coiled coil</keyword>
<dbReference type="InterPro" id="IPR004358">
    <property type="entry name" value="Sig_transdc_His_kin-like_C"/>
</dbReference>
<evidence type="ECO:0000256" key="7">
    <source>
        <dbReference type="SAM" id="Coils"/>
    </source>
</evidence>
<feature type="domain" description="Histidine kinase" evidence="9">
    <location>
        <begin position="403"/>
        <end position="638"/>
    </location>
</feature>
<dbReference type="SUPFAM" id="SSF47384">
    <property type="entry name" value="Homodimeric domain of signal transducing histidine kinase"/>
    <property type="match status" value="1"/>
</dbReference>
<evidence type="ECO:0000256" key="1">
    <source>
        <dbReference type="ARBA" id="ARBA00000085"/>
    </source>
</evidence>
<keyword evidence="3 6" id="KW-0597">Phosphoprotein</keyword>
<dbReference type="Gene3D" id="1.10.287.130">
    <property type="match status" value="1"/>
</dbReference>
<dbReference type="Gene3D" id="3.40.190.10">
    <property type="entry name" value="Periplasmic binding protein-like II"/>
    <property type="match status" value="2"/>
</dbReference>
<dbReference type="Pfam" id="PF12974">
    <property type="entry name" value="Phosphonate-bd"/>
    <property type="match status" value="1"/>
</dbReference>
<evidence type="ECO:0000256" key="2">
    <source>
        <dbReference type="ARBA" id="ARBA00012438"/>
    </source>
</evidence>
<dbReference type="InterPro" id="IPR003594">
    <property type="entry name" value="HATPase_dom"/>
</dbReference>
<evidence type="ECO:0000256" key="3">
    <source>
        <dbReference type="ARBA" id="ARBA00022553"/>
    </source>
</evidence>
<evidence type="ECO:0000256" key="8">
    <source>
        <dbReference type="SAM" id="SignalP"/>
    </source>
</evidence>
<dbReference type="InterPro" id="IPR003661">
    <property type="entry name" value="HisK_dim/P_dom"/>
</dbReference>
<dbReference type="InterPro" id="IPR005467">
    <property type="entry name" value="His_kinase_dom"/>
</dbReference>